<proteinExistence type="predicted"/>
<organism evidence="1">
    <name type="scientific">uncultured Caudovirales phage</name>
    <dbReference type="NCBI Taxonomy" id="2100421"/>
    <lineage>
        <taxon>Viruses</taxon>
        <taxon>Duplodnaviria</taxon>
        <taxon>Heunggongvirae</taxon>
        <taxon>Uroviricota</taxon>
        <taxon>Caudoviricetes</taxon>
        <taxon>Peduoviridae</taxon>
        <taxon>Maltschvirus</taxon>
        <taxon>Maltschvirus maltsch</taxon>
    </lineage>
</organism>
<reference evidence="1" key="1">
    <citation type="submission" date="2020-04" db="EMBL/GenBank/DDBJ databases">
        <authorList>
            <person name="Chiriac C."/>
            <person name="Salcher M."/>
            <person name="Ghai R."/>
            <person name="Kavagutti S V."/>
        </authorList>
    </citation>
    <scope>NUCLEOTIDE SEQUENCE</scope>
</reference>
<accession>A0A6J5M5L3</accession>
<dbReference type="EMBL" id="LR796393">
    <property type="protein sequence ID" value="CAB4141452.1"/>
    <property type="molecule type" value="Genomic_DNA"/>
</dbReference>
<protein>
    <submittedName>
        <fullName evidence="1">Uncharacterized protein</fullName>
    </submittedName>
</protein>
<sequence length="153" mass="17024">MTDRELMQQALDAMETALETMKEDWHVIDNEYGPSEGGLEAAIDGRLTGYSYFQKTIASITALRSRLAQPEQEPVAHVYFLDEPSGRPRVAWDNANGIKIGDKLYTAPPQRKPLTDEEISDLWCKVSNTDFVTADTHVFARAIEAAHGIKGEA</sequence>
<gene>
    <name evidence="1" type="ORF">UFOVP417_19</name>
</gene>
<name>A0A6J5M5L3_9CAUD</name>
<evidence type="ECO:0000313" key="1">
    <source>
        <dbReference type="EMBL" id="CAB4141452.1"/>
    </source>
</evidence>